<name>A0A914E2Z6_9BILA</name>
<dbReference type="Proteomes" id="UP000887540">
    <property type="component" value="Unplaced"/>
</dbReference>
<evidence type="ECO:0000313" key="5">
    <source>
        <dbReference type="Proteomes" id="UP000887540"/>
    </source>
</evidence>
<keyword evidence="2" id="KW-0547">Nucleotide-binding</keyword>
<evidence type="ECO:0000256" key="2">
    <source>
        <dbReference type="ARBA" id="ARBA00022741"/>
    </source>
</evidence>
<dbReference type="PROSITE" id="PS50126">
    <property type="entry name" value="S1"/>
    <property type="match status" value="1"/>
</dbReference>
<dbReference type="InterPro" id="IPR050055">
    <property type="entry name" value="EF-Tu_GTPase"/>
</dbReference>
<dbReference type="GO" id="GO:0005525">
    <property type="term" value="F:GTP binding"/>
    <property type="evidence" value="ECO:0007669"/>
    <property type="project" value="UniProtKB-KW"/>
</dbReference>
<dbReference type="CDD" id="cd04165">
    <property type="entry name" value="GTPBP1_like"/>
    <property type="match status" value="1"/>
</dbReference>
<dbReference type="InterPro" id="IPR003029">
    <property type="entry name" value="S1_domain"/>
</dbReference>
<dbReference type="GO" id="GO:0003676">
    <property type="term" value="F:nucleic acid binding"/>
    <property type="evidence" value="ECO:0007669"/>
    <property type="project" value="InterPro"/>
</dbReference>
<dbReference type="SUPFAM" id="SSF50465">
    <property type="entry name" value="EF-Tu/eEF-1alpha/eIF2-gamma C-terminal domain"/>
    <property type="match status" value="1"/>
</dbReference>
<dbReference type="GO" id="GO:0003924">
    <property type="term" value="F:GTPase activity"/>
    <property type="evidence" value="ECO:0007669"/>
    <property type="project" value="InterPro"/>
</dbReference>
<evidence type="ECO:0000256" key="1">
    <source>
        <dbReference type="ARBA" id="ARBA00007249"/>
    </source>
</evidence>
<evidence type="ECO:0000256" key="3">
    <source>
        <dbReference type="ARBA" id="ARBA00023134"/>
    </source>
</evidence>
<feature type="domain" description="S1 motif" evidence="4">
    <location>
        <begin position="407"/>
        <end position="484"/>
    </location>
</feature>
<dbReference type="WBParaSite" id="ACRNAN_scaffold5218.g17940.t1">
    <property type="protein sequence ID" value="ACRNAN_scaffold5218.g17940.t1"/>
    <property type="gene ID" value="ACRNAN_scaffold5218.g17940"/>
</dbReference>
<dbReference type="PANTHER" id="PTHR43721:SF3">
    <property type="entry name" value="GTP-BINDING PROTEIN 2"/>
    <property type="match status" value="1"/>
</dbReference>
<dbReference type="AlphaFoldDB" id="A0A914E2Z6"/>
<dbReference type="SUPFAM" id="SSF52540">
    <property type="entry name" value="P-loop containing nucleoside triphosphate hydrolases"/>
    <property type="match status" value="1"/>
</dbReference>
<proteinExistence type="inferred from homology"/>
<dbReference type="CDD" id="cd03708">
    <property type="entry name" value="GTPBP_III"/>
    <property type="match status" value="1"/>
</dbReference>
<dbReference type="InterPro" id="IPR000795">
    <property type="entry name" value="T_Tr_GTP-bd_dom"/>
</dbReference>
<reference evidence="6" key="1">
    <citation type="submission" date="2022-11" db="UniProtKB">
        <authorList>
            <consortium name="WormBaseParasite"/>
        </authorList>
    </citation>
    <scope>IDENTIFICATION</scope>
</reference>
<dbReference type="InterPro" id="IPR009000">
    <property type="entry name" value="Transl_B-barrel_sf"/>
</dbReference>
<accession>A0A914E2Z6</accession>
<keyword evidence="3" id="KW-0342">GTP-binding</keyword>
<dbReference type="InterPro" id="IPR027417">
    <property type="entry name" value="P-loop_NTPase"/>
</dbReference>
<dbReference type="Gene3D" id="2.40.30.10">
    <property type="entry name" value="Translation factors"/>
    <property type="match status" value="1"/>
</dbReference>
<dbReference type="GO" id="GO:0003746">
    <property type="term" value="F:translation elongation factor activity"/>
    <property type="evidence" value="ECO:0007669"/>
    <property type="project" value="TreeGrafter"/>
</dbReference>
<dbReference type="InterPro" id="IPR035531">
    <property type="entry name" value="GTPBP1-like"/>
</dbReference>
<dbReference type="Gene3D" id="3.40.50.300">
    <property type="entry name" value="P-loop containing nucleotide triphosphate hydrolases"/>
    <property type="match status" value="1"/>
</dbReference>
<keyword evidence="5" id="KW-1185">Reference proteome</keyword>
<dbReference type="PANTHER" id="PTHR43721">
    <property type="entry name" value="ELONGATION FACTOR TU-RELATED"/>
    <property type="match status" value="1"/>
</dbReference>
<protein>
    <submittedName>
        <fullName evidence="6">S1 motif domain-containing protein</fullName>
    </submittedName>
</protein>
<organism evidence="5 6">
    <name type="scientific">Acrobeloides nanus</name>
    <dbReference type="NCBI Taxonomy" id="290746"/>
    <lineage>
        <taxon>Eukaryota</taxon>
        <taxon>Metazoa</taxon>
        <taxon>Ecdysozoa</taxon>
        <taxon>Nematoda</taxon>
        <taxon>Chromadorea</taxon>
        <taxon>Rhabditida</taxon>
        <taxon>Tylenchina</taxon>
        <taxon>Cephalobomorpha</taxon>
        <taxon>Cephaloboidea</taxon>
        <taxon>Cephalobidae</taxon>
        <taxon>Acrobeloides</taxon>
    </lineage>
</organism>
<dbReference type="Pfam" id="PF00009">
    <property type="entry name" value="GTP_EFTU"/>
    <property type="match status" value="1"/>
</dbReference>
<dbReference type="SUPFAM" id="SSF50447">
    <property type="entry name" value="Translation proteins"/>
    <property type="match status" value="1"/>
</dbReference>
<evidence type="ECO:0000313" key="6">
    <source>
        <dbReference type="WBParaSite" id="ACRNAN_scaffold5218.g17940.t1"/>
    </source>
</evidence>
<evidence type="ECO:0000259" key="4">
    <source>
        <dbReference type="PROSITE" id="PS50126"/>
    </source>
</evidence>
<dbReference type="InterPro" id="IPR009001">
    <property type="entry name" value="Transl_elong_EF1A/Init_IF2_C"/>
</dbReference>
<sequence length="586" mass="64378">MDFMITQFSPEESLPIYNHARNNRLLSDGDDIVNYNVNDFLPPENDNGNIEYKAKLINPSPSRLQHLITQMKWRLREGQGEAIYEIGVEDGGTLVGLTDTELKASILTLRKMASDINATVAILSEREVAGKNSDVVRKVAEVLVRKVPDNQQFIELRLAILGSADAGKSTLCGVLTQGVFDNGQGKARLNLFRYLHEFRSGKTSSICLDIVGFSSDGQLVNYKHNTLEEIVDRSTKIITLIDLAGDSKYLKTTIYGVSSLFPHYCALIVNARVGPTLITKEHLGLAIALNIPIFIIVTKIDNASSTQVEKVLKCVECLISRMGTNRVPKRVKIKEDAVTYGSSLTSSEIVPIFSVSNVTGENFDLLMCFLNVLPPATSGISKLKQKQLSCNRPLFSVEEIFRVPKVGLVLCGILTQGVMSEGDAVQIGPDSSGAFHLGKIDSIRRNKQPVMVIRPGEAASVAVSFVSPTNVNSLRRGIVIMSAKEIGVSCKRFVARFYLLYHPATEICIGFQGTVYLGTLCRTATIVEFDPPSIQPCVWVNVVFEFYRTPEFVLVGTPLIFRMGQTKGMGEVISVTEELTAKLSDS</sequence>
<dbReference type="FunFam" id="3.40.50.300:FF:001865">
    <property type="entry name" value="GTP-binding protein"/>
    <property type="match status" value="1"/>
</dbReference>
<comment type="similarity">
    <text evidence="1">Belongs to the TRAFAC class translation factor GTPase superfamily. Classic translation factor GTPase family. EF-Tu/EF-1A subfamily.</text>
</comment>